<gene>
    <name evidence="2" type="ORF">FOXYS1_16175</name>
</gene>
<evidence type="ECO:0000313" key="3">
    <source>
        <dbReference type="Proteomes" id="UP000558688"/>
    </source>
</evidence>
<protein>
    <submittedName>
        <fullName evidence="2">Uncharacterized protein</fullName>
    </submittedName>
</protein>
<evidence type="ECO:0000256" key="1">
    <source>
        <dbReference type="SAM" id="MobiDB-lite"/>
    </source>
</evidence>
<evidence type="ECO:0000313" key="2">
    <source>
        <dbReference type="EMBL" id="KAF5226938.1"/>
    </source>
</evidence>
<proteinExistence type="predicted"/>
<accession>A0A8H5DKI7</accession>
<organism evidence="2 3">
    <name type="scientific">Fusarium oxysporum</name>
    <name type="common">Fusarium vascular wilt</name>
    <dbReference type="NCBI Taxonomy" id="5507"/>
    <lineage>
        <taxon>Eukaryota</taxon>
        <taxon>Fungi</taxon>
        <taxon>Dikarya</taxon>
        <taxon>Ascomycota</taxon>
        <taxon>Pezizomycotina</taxon>
        <taxon>Sordariomycetes</taxon>
        <taxon>Hypocreomycetidae</taxon>
        <taxon>Hypocreales</taxon>
        <taxon>Nectriaceae</taxon>
        <taxon>Fusarium</taxon>
        <taxon>Fusarium oxysporum species complex</taxon>
    </lineage>
</organism>
<feature type="region of interest" description="Disordered" evidence="1">
    <location>
        <begin position="111"/>
        <end position="144"/>
    </location>
</feature>
<feature type="compositionally biased region" description="Basic residues" evidence="1">
    <location>
        <begin position="129"/>
        <end position="144"/>
    </location>
</feature>
<comment type="caution">
    <text evidence="2">The sequence shown here is derived from an EMBL/GenBank/DDBJ whole genome shotgun (WGS) entry which is preliminary data.</text>
</comment>
<dbReference type="Proteomes" id="UP000558688">
    <property type="component" value="Unassembled WGS sequence"/>
</dbReference>
<sequence>MSEPPPSNGFVGRVRGASLSIMNANPQLGMWQATGTAIAQAPNLTELRDAESGGDKIEFNAQGHSARYAVPEPDGELTLVRTATLTRRPTGPKFDKDPFTEEPIAIPEEVDVEQGSTREETITEAPGERHHHHFHPREKHRQRLERRQSLYEKHKADEKEKWGPTIINGLKAFWKFFLTPSGFLITLYGLNIVVSMGRNALLPPAECLTSHEPSQRQ</sequence>
<name>A0A8H5DKI7_FUSOX</name>
<reference evidence="2" key="1">
    <citation type="submission" date="2020-02" db="EMBL/GenBank/DDBJ databases">
        <title>Identification and distribution of gene clusters putatively required for synthesis of sphingolipid metabolism inhibitors in phylogenetically diverse species of the filamentous fungus Fusarium.</title>
        <authorList>
            <person name="Kim H.-S."/>
            <person name="Busman M."/>
            <person name="Brown D.W."/>
            <person name="Divon H."/>
            <person name="Uhlig S."/>
            <person name="Proctor R.H."/>
        </authorList>
    </citation>
    <scope>NUCLEOTIDE SEQUENCE [LARGE SCALE GENOMIC DNA]</scope>
    <source>
        <strain evidence="2">NRRL 39464</strain>
    </source>
</reference>
<dbReference type="EMBL" id="JAAFOW010005205">
    <property type="protein sequence ID" value="KAF5226938.1"/>
    <property type="molecule type" value="Genomic_DNA"/>
</dbReference>
<dbReference type="AlphaFoldDB" id="A0A8H5DKI7"/>